<dbReference type="RefSeq" id="WP_020785006.1">
    <property type="nucleotide sequence ID" value="NZ_AP026367.1"/>
</dbReference>
<sequence length="151" mass="16033">MANNEEPSRGLLDPVAKLLRLPFGTPEFIDEIVAGSVNQVGRRTLYMLITTWDAVGGGPFAASAVASTGLAKMAEIVQSMFIGPIFNPLLKMLGADKIAVRASLCASQLVGLGIMRYGLRSEPMHSMSVDALVDAIGPTMQHYLVGDISRG</sequence>
<dbReference type="SUPFAM" id="SSF48498">
    <property type="entry name" value="Tetracyclin repressor-like, C-terminal domain"/>
    <property type="match status" value="1"/>
</dbReference>
<dbReference type="Gene3D" id="1.10.357.10">
    <property type="entry name" value="Tetracycline Repressor, domain 2"/>
    <property type="match status" value="1"/>
</dbReference>
<dbReference type="InterPro" id="IPR041678">
    <property type="entry name" value="TetR_C_16"/>
</dbReference>
<keyword evidence="3" id="KW-1185">Reference proteome</keyword>
<accession>A0A9N7LJG9</accession>
<dbReference type="Proteomes" id="UP001058626">
    <property type="component" value="Chromosome"/>
</dbReference>
<proteinExistence type="predicted"/>
<dbReference type="Pfam" id="PF17920">
    <property type="entry name" value="TetR_C_16"/>
    <property type="match status" value="1"/>
</dbReference>
<evidence type="ECO:0000259" key="1">
    <source>
        <dbReference type="Pfam" id="PF17920"/>
    </source>
</evidence>
<evidence type="ECO:0000313" key="3">
    <source>
        <dbReference type="Proteomes" id="UP001058626"/>
    </source>
</evidence>
<dbReference type="EMBL" id="AP026367">
    <property type="protein sequence ID" value="BDN80412.1"/>
    <property type="molecule type" value="Genomic_DNA"/>
</dbReference>
<evidence type="ECO:0000313" key="2">
    <source>
        <dbReference type="EMBL" id="BDN80412.1"/>
    </source>
</evidence>
<name>A0A9N7LJG9_9MYCO</name>
<feature type="domain" description="Tetracyclin repressor-like C-terminal" evidence="1">
    <location>
        <begin position="39"/>
        <end position="144"/>
    </location>
</feature>
<gene>
    <name evidence="2" type="ORF">NJB1907Z4_C06270</name>
</gene>
<protein>
    <recommendedName>
        <fullName evidence="1">Tetracyclin repressor-like C-terminal domain-containing protein</fullName>
    </recommendedName>
</protein>
<organism evidence="2 3">
    <name type="scientific">Mycobacterium pseudoshottsii</name>
    <dbReference type="NCBI Taxonomy" id="265949"/>
    <lineage>
        <taxon>Bacteria</taxon>
        <taxon>Bacillati</taxon>
        <taxon>Actinomycetota</taxon>
        <taxon>Actinomycetes</taxon>
        <taxon>Mycobacteriales</taxon>
        <taxon>Mycobacteriaceae</taxon>
        <taxon>Mycobacterium</taxon>
        <taxon>Mycobacterium ulcerans group</taxon>
    </lineage>
</organism>
<reference evidence="2" key="1">
    <citation type="submission" date="2022-06" db="EMBL/GenBank/DDBJ databases">
        <title>Complete genome sequence of Mycobacterium pseudoshottsii NJB1907-Z4.</title>
        <authorList>
            <person name="Komine T."/>
            <person name="Fukano H."/>
            <person name="Wada S."/>
        </authorList>
    </citation>
    <scope>NUCLEOTIDE SEQUENCE</scope>
    <source>
        <strain evidence="2">NJB1907-Z4</strain>
    </source>
</reference>
<dbReference type="AlphaFoldDB" id="A0A9N7LJG9"/>
<dbReference type="InterPro" id="IPR036271">
    <property type="entry name" value="Tet_transcr_reg_TetR-rel_C_sf"/>
</dbReference>